<name>A0ABX2CKA9_9BRAD</name>
<protein>
    <submittedName>
        <fullName evidence="3">DNA mismatch repair protein MutS</fullName>
    </submittedName>
</protein>
<dbReference type="RefSeq" id="WP_172113665.1">
    <property type="nucleotide sequence ID" value="NZ_JABFDN010000011.1"/>
</dbReference>
<dbReference type="Proteomes" id="UP000886476">
    <property type="component" value="Unassembled WGS sequence"/>
</dbReference>
<feature type="compositionally biased region" description="Basic residues" evidence="1">
    <location>
        <begin position="32"/>
        <end position="42"/>
    </location>
</feature>
<feature type="compositionally biased region" description="Basic and acidic residues" evidence="1">
    <location>
        <begin position="1"/>
        <end position="23"/>
    </location>
</feature>
<feature type="region of interest" description="Disordered" evidence="1">
    <location>
        <begin position="1"/>
        <end position="59"/>
    </location>
</feature>
<comment type="caution">
    <text evidence="3">The sequence shown here is derived from an EMBL/GenBank/DDBJ whole genome shotgun (WGS) entry which is preliminary data.</text>
</comment>
<evidence type="ECO:0000256" key="1">
    <source>
        <dbReference type="SAM" id="MobiDB-lite"/>
    </source>
</evidence>
<reference evidence="3" key="1">
    <citation type="submission" date="2020-05" db="EMBL/GenBank/DDBJ databases">
        <title>Nod-independent and nitrogen-fixing Bradyrhizobium aeschynomene sp. nov. isolated from nodules of Aeschynomene indica.</title>
        <authorList>
            <person name="Zhang Z."/>
        </authorList>
    </citation>
    <scope>NUCLEOTIDE SEQUENCE</scope>
    <source>
        <strain evidence="3">83012</strain>
    </source>
</reference>
<keyword evidence="4" id="KW-1185">Reference proteome</keyword>
<dbReference type="EMBL" id="JABFDN010000011">
    <property type="protein sequence ID" value="NPU68609.1"/>
    <property type="molecule type" value="Genomic_DNA"/>
</dbReference>
<dbReference type="InterPro" id="IPR036063">
    <property type="entry name" value="Smr_dom_sf"/>
</dbReference>
<evidence type="ECO:0000313" key="4">
    <source>
        <dbReference type="Proteomes" id="UP000886476"/>
    </source>
</evidence>
<accession>A0ABX2CKA9</accession>
<organism evidence="3 4">
    <name type="scientific">Bradyrhizobium aeschynomenes</name>
    <dbReference type="NCBI Taxonomy" id="2734909"/>
    <lineage>
        <taxon>Bacteria</taxon>
        <taxon>Pseudomonadati</taxon>
        <taxon>Pseudomonadota</taxon>
        <taxon>Alphaproteobacteria</taxon>
        <taxon>Hyphomicrobiales</taxon>
        <taxon>Nitrobacteraceae</taxon>
        <taxon>Bradyrhizobium</taxon>
    </lineage>
</organism>
<dbReference type="Pfam" id="PF01713">
    <property type="entry name" value="Smr"/>
    <property type="match status" value="1"/>
</dbReference>
<dbReference type="SUPFAM" id="SSF160443">
    <property type="entry name" value="SMR domain-like"/>
    <property type="match status" value="1"/>
</dbReference>
<evidence type="ECO:0000259" key="2">
    <source>
        <dbReference type="PROSITE" id="PS50828"/>
    </source>
</evidence>
<dbReference type="PANTHER" id="PTHR35562">
    <property type="entry name" value="DNA ENDONUCLEASE SMRA-RELATED"/>
    <property type="match status" value="1"/>
</dbReference>
<evidence type="ECO:0000313" key="3">
    <source>
        <dbReference type="EMBL" id="NPU68609.1"/>
    </source>
</evidence>
<sequence>MSHDPEPPRGRRKRGLSEDERVLWETVARQVKPLRKTPRPLRLHPPMATAEPQADKAMTTPRPVAPVVIPKPVRPAIPPLVSLGRKERSKLSRGRSEIDARLDLHGMTQSRAHQALHHFLHRAQHDGLTFVLVITGKGTIGADPERGVLRRQVPHWLSLPEFRSLIVGFEEAHVGHGGAGALYVRIRRSRG</sequence>
<gene>
    <name evidence="3" type="ORF">HL667_26660</name>
</gene>
<dbReference type="Gene3D" id="3.30.1370.110">
    <property type="match status" value="1"/>
</dbReference>
<feature type="domain" description="Smr" evidence="2">
    <location>
        <begin position="102"/>
        <end position="187"/>
    </location>
</feature>
<dbReference type="InterPro" id="IPR002625">
    <property type="entry name" value="Smr_dom"/>
</dbReference>
<dbReference type="PANTHER" id="PTHR35562:SF2">
    <property type="entry name" value="DNA ENDONUCLEASE SMRA-RELATED"/>
    <property type="match status" value="1"/>
</dbReference>
<dbReference type="SMART" id="SM00463">
    <property type="entry name" value="SMR"/>
    <property type="match status" value="1"/>
</dbReference>
<proteinExistence type="predicted"/>
<dbReference type="PROSITE" id="PS50828">
    <property type="entry name" value="SMR"/>
    <property type="match status" value="1"/>
</dbReference>